<dbReference type="PROSITE" id="PS50093">
    <property type="entry name" value="PKD"/>
    <property type="match status" value="1"/>
</dbReference>
<dbReference type="PROSITE" id="PS51257">
    <property type="entry name" value="PROKAR_LIPOPROTEIN"/>
    <property type="match status" value="1"/>
</dbReference>
<dbReference type="Pfam" id="PF00801">
    <property type="entry name" value="PKD"/>
    <property type="match status" value="1"/>
</dbReference>
<dbReference type="InterPro" id="IPR013783">
    <property type="entry name" value="Ig-like_fold"/>
</dbReference>
<name>A0AA51ZV18_9BACT</name>
<evidence type="ECO:0000313" key="2">
    <source>
        <dbReference type="EMBL" id="WNB17067.1"/>
    </source>
</evidence>
<accession>A0AA51ZV18</accession>
<protein>
    <submittedName>
        <fullName evidence="2">PKD domain-containing protein</fullName>
    </submittedName>
</protein>
<dbReference type="SMART" id="SM00089">
    <property type="entry name" value="PKD"/>
    <property type="match status" value="1"/>
</dbReference>
<proteinExistence type="predicted"/>
<dbReference type="Gene3D" id="2.60.40.10">
    <property type="entry name" value="Immunoglobulins"/>
    <property type="match status" value="1"/>
</dbReference>
<dbReference type="EMBL" id="CP129968">
    <property type="protein sequence ID" value="WNB17067.1"/>
    <property type="molecule type" value="Genomic_DNA"/>
</dbReference>
<gene>
    <name evidence="2" type="ORF">QYS47_32805</name>
</gene>
<dbReference type="Proteomes" id="UP001232019">
    <property type="component" value="Chromosome"/>
</dbReference>
<dbReference type="AlphaFoldDB" id="A0AA51ZV18"/>
<evidence type="ECO:0000259" key="1">
    <source>
        <dbReference type="PROSITE" id="PS50093"/>
    </source>
</evidence>
<dbReference type="InterPro" id="IPR022409">
    <property type="entry name" value="PKD/Chitinase_dom"/>
</dbReference>
<dbReference type="InterPro" id="IPR000601">
    <property type="entry name" value="PKD_dom"/>
</dbReference>
<dbReference type="CDD" id="cd00146">
    <property type="entry name" value="PKD"/>
    <property type="match status" value="1"/>
</dbReference>
<dbReference type="InterPro" id="IPR035986">
    <property type="entry name" value="PKD_dom_sf"/>
</dbReference>
<reference evidence="2" key="1">
    <citation type="submission" date="2023-08" db="EMBL/GenBank/DDBJ databases">
        <title>Comparative genomics and taxonomic characterization of three novel marine species of genus Marivirga.</title>
        <authorList>
            <person name="Muhammad N."/>
            <person name="Kim S.-G."/>
        </authorList>
    </citation>
    <scope>NUCLEOTIDE SEQUENCE</scope>
    <source>
        <strain evidence="2">BKB1-2</strain>
    </source>
</reference>
<dbReference type="SUPFAM" id="SSF49299">
    <property type="entry name" value="PKD domain"/>
    <property type="match status" value="1"/>
</dbReference>
<feature type="domain" description="PKD" evidence="1">
    <location>
        <begin position="62"/>
        <end position="116"/>
    </location>
</feature>
<dbReference type="RefSeq" id="WP_322346278.1">
    <property type="nucleotide sequence ID" value="NZ_CP129968.2"/>
</dbReference>
<dbReference type="KEGG" id="marp:QYS47_32805"/>
<organism evidence="2">
    <name type="scientific">Marivirga arenosa</name>
    <dbReference type="NCBI Taxonomy" id="3059076"/>
    <lineage>
        <taxon>Bacteria</taxon>
        <taxon>Pseudomonadati</taxon>
        <taxon>Bacteroidota</taxon>
        <taxon>Cytophagia</taxon>
        <taxon>Cytophagales</taxon>
        <taxon>Marivirgaceae</taxon>
        <taxon>Marivirga</taxon>
    </lineage>
</organism>
<sequence length="450" mass="49078">MQKLMKNLMFVAALFMFMSCEEEEPTIVEAPIEEDAAFTFEASADNDNIIEFTASVEGFNQYVWDLGNGENAPDAMTATGTYPTAGTYTVTLTVFNDGGSASSSQEVVIAATDPTLLDIELYNLLTGGIENGGMKTWAVDSASAGHFGVGPSIDNGEYDGDYPKWYAAGVNEKVGAGLYNDRYTFSLEGFGFEMETNGDVYLKSDFGDEFPDSYDPGVGDLSAPYESKTTSWSLSFPAEGEEGDTILTVSDDAFIGFYTGVQEYKVVNIEENELFLQYRNTKNDQEFWYIRLVPEGFNSNPEGAQKAELPIGFETQTPDLSSFEGNEAAIIENPDQSGINTSGNVLQLLKGFQGFSGSFFDLSEAPSIAEGTTMIMKVWAPVTGVFRIKLENSSGEFVEVDANVESAEEWVEINFDLSTGAGLSLDRLVLFPSWEVPDAGTFYVDDIDVQ</sequence>